<evidence type="ECO:0000256" key="3">
    <source>
        <dbReference type="ARBA" id="ARBA00023163"/>
    </source>
</evidence>
<keyword evidence="1" id="KW-0805">Transcription regulation</keyword>
<dbReference type="AlphaFoldDB" id="A0A4Q2KDV5"/>
<reference evidence="5 6" key="1">
    <citation type="journal article" date="2019" name="Gut">
        <title>Antibiotics-induced monodominance of a novel gut bacterial order.</title>
        <authorList>
            <person name="Hildebrand F."/>
            <person name="Moitinho-Silva L."/>
            <person name="Blasche S."/>
            <person name="Jahn M.T."/>
            <person name="Gossmann T.I."/>
            <person name="Heuerta-Cepas J."/>
            <person name="Hercog R."/>
            <person name="Luetge M."/>
            <person name="Bahram M."/>
            <person name="Pryszlak A."/>
            <person name="Alves R.J."/>
            <person name="Waszak S.M."/>
            <person name="Zhu A."/>
            <person name="Ye L."/>
            <person name="Costea P.I."/>
            <person name="Aalvink S."/>
            <person name="Belzer C."/>
            <person name="Forslund S.K."/>
            <person name="Sunagawa S."/>
            <person name="Hentschel U."/>
            <person name="Merten C."/>
            <person name="Patil K.R."/>
            <person name="Benes V."/>
            <person name="Bork P."/>
        </authorList>
    </citation>
    <scope>NUCLEOTIDE SEQUENCE [LARGE SCALE GENOMIC DNA]</scope>
    <source>
        <strain evidence="5 6">HDS1380</strain>
    </source>
</reference>
<dbReference type="Gene3D" id="2.60.120.280">
    <property type="entry name" value="Regulatory protein AraC"/>
    <property type="match status" value="1"/>
</dbReference>
<feature type="domain" description="HTH araC/xylS-type" evidence="4">
    <location>
        <begin position="185"/>
        <end position="284"/>
    </location>
</feature>
<evidence type="ECO:0000313" key="6">
    <source>
        <dbReference type="Proteomes" id="UP000291269"/>
    </source>
</evidence>
<dbReference type="Pfam" id="PF12833">
    <property type="entry name" value="HTH_18"/>
    <property type="match status" value="1"/>
</dbReference>
<keyword evidence="2" id="KW-0238">DNA-binding</keyword>
<dbReference type="PANTHER" id="PTHR43280:SF28">
    <property type="entry name" value="HTH-TYPE TRANSCRIPTIONAL ACTIVATOR RHAS"/>
    <property type="match status" value="1"/>
</dbReference>
<dbReference type="PANTHER" id="PTHR43280">
    <property type="entry name" value="ARAC-FAMILY TRANSCRIPTIONAL REGULATOR"/>
    <property type="match status" value="1"/>
</dbReference>
<dbReference type="InterPro" id="IPR018062">
    <property type="entry name" value="HTH_AraC-typ_CS"/>
</dbReference>
<dbReference type="InterPro" id="IPR020449">
    <property type="entry name" value="Tscrpt_reg_AraC-type_HTH"/>
</dbReference>
<dbReference type="SUPFAM" id="SSF46689">
    <property type="entry name" value="Homeodomain-like"/>
    <property type="match status" value="2"/>
</dbReference>
<evidence type="ECO:0000259" key="4">
    <source>
        <dbReference type="PROSITE" id="PS01124"/>
    </source>
</evidence>
<evidence type="ECO:0000256" key="2">
    <source>
        <dbReference type="ARBA" id="ARBA00023125"/>
    </source>
</evidence>
<dbReference type="PROSITE" id="PS01124">
    <property type="entry name" value="HTH_ARAC_FAMILY_2"/>
    <property type="match status" value="1"/>
</dbReference>
<dbReference type="Pfam" id="PF02311">
    <property type="entry name" value="AraC_binding"/>
    <property type="match status" value="1"/>
</dbReference>
<dbReference type="RefSeq" id="WP_129224059.1">
    <property type="nucleotide sequence ID" value="NZ_SDOZ01000002.1"/>
</dbReference>
<protein>
    <submittedName>
        <fullName evidence="5">AraC family transcriptional regulator</fullName>
    </submittedName>
</protein>
<dbReference type="InterPro" id="IPR037923">
    <property type="entry name" value="HTH-like"/>
</dbReference>
<name>A0A4Q2KDV5_9FIRM</name>
<dbReference type="InterPro" id="IPR003313">
    <property type="entry name" value="AraC-bd"/>
</dbReference>
<dbReference type="PROSITE" id="PS00041">
    <property type="entry name" value="HTH_ARAC_FAMILY_1"/>
    <property type="match status" value="1"/>
</dbReference>
<dbReference type="PRINTS" id="PR00032">
    <property type="entry name" value="HTHARAC"/>
</dbReference>
<evidence type="ECO:0000256" key="1">
    <source>
        <dbReference type="ARBA" id="ARBA00023015"/>
    </source>
</evidence>
<comment type="caution">
    <text evidence="5">The sequence shown here is derived from an EMBL/GenBank/DDBJ whole genome shotgun (WGS) entry which is preliminary data.</text>
</comment>
<dbReference type="SUPFAM" id="SSF51215">
    <property type="entry name" value="Regulatory protein AraC"/>
    <property type="match status" value="1"/>
</dbReference>
<dbReference type="GO" id="GO:0003700">
    <property type="term" value="F:DNA-binding transcription factor activity"/>
    <property type="evidence" value="ECO:0007669"/>
    <property type="project" value="InterPro"/>
</dbReference>
<sequence>MKKDKPFMKNNVFFAYISHPVEFSIFPFILGYERCSQNKDSIGPQKKPCHLLHFIIRGSGYLSLGGIDYTIRNNQLFYIPPECTAIYRPDKSDPWEYMWIEFNGYNCKYFCDKAHLSEQSPIYTPLHPEKFYELFSELLKQNMAGSPQSNSPRSIAALLNLFALLCEDSSGGPPEDISPEQAKLQPVLDFIHANFCTPDISLRAISEQMFFNESYLCRIFKQSVGISPQKYIINLRMQKAREMLMHSTFSISNISLSVGYKSPYYFSQEFKRMFNLTPSQYRRNSYRNADYTQ</sequence>
<dbReference type="InterPro" id="IPR009057">
    <property type="entry name" value="Homeodomain-like_sf"/>
</dbReference>
<gene>
    <name evidence="5" type="ORF">ESZ91_03150</name>
</gene>
<dbReference type="OrthoDB" id="9778008at2"/>
<dbReference type="EMBL" id="SDOZ01000002">
    <property type="protein sequence ID" value="RXZ61401.1"/>
    <property type="molecule type" value="Genomic_DNA"/>
</dbReference>
<dbReference type="GO" id="GO:0043565">
    <property type="term" value="F:sequence-specific DNA binding"/>
    <property type="evidence" value="ECO:0007669"/>
    <property type="project" value="InterPro"/>
</dbReference>
<dbReference type="Proteomes" id="UP000291269">
    <property type="component" value="Unassembled WGS sequence"/>
</dbReference>
<proteinExistence type="predicted"/>
<dbReference type="CDD" id="cd06986">
    <property type="entry name" value="cupin_MmsR-like_N"/>
    <property type="match status" value="1"/>
</dbReference>
<evidence type="ECO:0000313" key="5">
    <source>
        <dbReference type="EMBL" id="RXZ61401.1"/>
    </source>
</evidence>
<keyword evidence="3" id="KW-0804">Transcription</keyword>
<organism evidence="5 6">
    <name type="scientific">Candidatus Borkfalkia ceftriaxoniphila</name>
    <dbReference type="NCBI Taxonomy" id="2508949"/>
    <lineage>
        <taxon>Bacteria</taxon>
        <taxon>Bacillati</taxon>
        <taxon>Bacillota</taxon>
        <taxon>Clostridia</taxon>
        <taxon>Christensenellales</taxon>
        <taxon>Christensenellaceae</taxon>
        <taxon>Candidatus Borkfalkia</taxon>
    </lineage>
</organism>
<dbReference type="Gene3D" id="1.10.10.60">
    <property type="entry name" value="Homeodomain-like"/>
    <property type="match status" value="2"/>
</dbReference>
<dbReference type="InterPro" id="IPR018060">
    <property type="entry name" value="HTH_AraC"/>
</dbReference>
<accession>A0A4Q2KDV5</accession>
<dbReference type="SMART" id="SM00342">
    <property type="entry name" value="HTH_ARAC"/>
    <property type="match status" value="1"/>
</dbReference>
<keyword evidence="6" id="KW-1185">Reference proteome</keyword>